<dbReference type="AlphaFoldDB" id="A0A1V2IL44"/>
<gene>
    <name evidence="1" type="ORF">BL253_00035</name>
</gene>
<keyword evidence="2" id="KW-1185">Reference proteome</keyword>
<evidence type="ECO:0000313" key="1">
    <source>
        <dbReference type="EMBL" id="ONH33924.1"/>
    </source>
</evidence>
<proteinExistence type="predicted"/>
<evidence type="ECO:0000313" key="2">
    <source>
        <dbReference type="Proteomes" id="UP000188929"/>
    </source>
</evidence>
<dbReference type="Proteomes" id="UP000188929">
    <property type="component" value="Unassembled WGS sequence"/>
</dbReference>
<dbReference type="EMBL" id="MOMC01000001">
    <property type="protein sequence ID" value="ONH33924.1"/>
    <property type="molecule type" value="Genomic_DNA"/>
</dbReference>
<protein>
    <submittedName>
        <fullName evidence="1">Uncharacterized protein</fullName>
    </submittedName>
</protein>
<comment type="caution">
    <text evidence="1">The sequence shown here is derived from an EMBL/GenBank/DDBJ whole genome shotgun (WGS) entry which is preliminary data.</text>
</comment>
<organism evidence="1 2">
    <name type="scientific">Pseudofrankia asymbiotica</name>
    <dbReference type="NCBI Taxonomy" id="1834516"/>
    <lineage>
        <taxon>Bacteria</taxon>
        <taxon>Bacillati</taxon>
        <taxon>Actinomycetota</taxon>
        <taxon>Actinomycetes</taxon>
        <taxon>Frankiales</taxon>
        <taxon>Frankiaceae</taxon>
        <taxon>Pseudofrankia</taxon>
    </lineage>
</organism>
<sequence length="69" mass="7262">MDSASLVMEVAVVVSSTVATMSPWRSASWRVTVPAWSWVAARPPSMPVMLRLQAVPVAIQAGLSPVAVA</sequence>
<accession>A0A1V2IL44</accession>
<name>A0A1V2IL44_9ACTN</name>
<reference evidence="2" key="1">
    <citation type="submission" date="2016-10" db="EMBL/GenBank/DDBJ databases">
        <title>Frankia sp. NRRL B-16386 Genome sequencing.</title>
        <authorList>
            <person name="Ghodhbane-Gtari F."/>
            <person name="Swanson E."/>
            <person name="Gueddou A."/>
            <person name="Hezbri K."/>
            <person name="Ktari K."/>
            <person name="Nouioui I."/>
            <person name="Morris K."/>
            <person name="Simpson S."/>
            <person name="Abebe-Akele F."/>
            <person name="Thomas K."/>
            <person name="Gtari M."/>
            <person name="Tisa L.S."/>
        </authorList>
    </citation>
    <scope>NUCLEOTIDE SEQUENCE [LARGE SCALE GENOMIC DNA]</scope>
    <source>
        <strain evidence="2">NRRL B-16386</strain>
    </source>
</reference>